<dbReference type="InterPro" id="IPR011623">
    <property type="entry name" value="7TMR_DISM_rcpt_extracell_dom1"/>
</dbReference>
<dbReference type="PROSITE" id="PS50125">
    <property type="entry name" value="GUANYLATE_CYCLASE_2"/>
    <property type="match status" value="1"/>
</dbReference>
<dbReference type="AlphaFoldDB" id="A0A1Y6CEW2"/>
<feature type="transmembrane region" description="Helical" evidence="1">
    <location>
        <begin position="175"/>
        <end position="197"/>
    </location>
</feature>
<keyword evidence="1" id="KW-0472">Membrane</keyword>
<name>A0A1Y6CEW2_9BACT</name>
<keyword evidence="2" id="KW-0732">Signal</keyword>
<feature type="chain" id="PRO_5013142409" evidence="2">
    <location>
        <begin position="27"/>
        <end position="625"/>
    </location>
</feature>
<sequence>MLALNTKKCFAVVLSLSFFLAESAWSLPTQLILENDAYIEYFDYAIVSHDSLTPKQVIENPQLIRRVSSTRFTPISLEKGYYDFWLYSEIQIQAPGRYYLSARAPIPGEFWFIQDNKVLPSTEIRDRYLTYGVDLQAGPVKVILRAFSNNSPITGNLPLVIMTEAEASSKLGTEMMIVGMTLGLFVIMVLYNLGMFLLFRKAFFLWYCLYCLCIIYVMCFSSGLIELEETTIYIYHTIIVLTGFSVVHLVQGLIIDQCHPWLGSLLKSIAWLQLGFLVLQISGLTTSHNFVIGTTLFCIFVSIIACINALVRGSHPATYLVIGWSCAFTAVLVYFITLNLDGYEANGWLVPISFCLEVSFFSFAMGQHVRDVEQSAHKKTAHAFSQLKKVFYPHQISAIKEGRELEQTMPTHAGHGCVICFDIVGSTQISHPDKNDVFRDLFISCHEIMARNYNGFEQNAHRIKEMGDGFICSIGYPFKVQGGSIQDKSVELALGFYKAMLKVCRQKQFPNPIECGIGIAEGELRGYYPEAGPIEYDIFGRGIVLAARYESIRKALRNKLQIDGSLIIVQEAVYQALSYQNRKLFRAIMLEQYEISIRDDADAKMMYVCELKNIAKDNQDYERSA</sequence>
<protein>
    <submittedName>
        <fullName evidence="4">Adenylate cyclase, class 3</fullName>
    </submittedName>
</protein>
<dbReference type="STRING" id="1513793.SAMN06296036_11628"/>
<accession>A0A1Y6CEW2</accession>
<feature type="transmembrane region" description="Helical" evidence="1">
    <location>
        <begin position="318"/>
        <end position="336"/>
    </location>
</feature>
<dbReference type="SUPFAM" id="SSF55073">
    <property type="entry name" value="Nucleotide cyclase"/>
    <property type="match status" value="1"/>
</dbReference>
<evidence type="ECO:0000256" key="1">
    <source>
        <dbReference type="SAM" id="Phobius"/>
    </source>
</evidence>
<gene>
    <name evidence="4" type="ORF">SAMN06296036_11628</name>
</gene>
<evidence type="ECO:0000313" key="4">
    <source>
        <dbReference type="EMBL" id="SMF51991.1"/>
    </source>
</evidence>
<feature type="transmembrane region" description="Helical" evidence="1">
    <location>
        <begin position="290"/>
        <end position="311"/>
    </location>
</feature>
<evidence type="ECO:0000313" key="5">
    <source>
        <dbReference type="Proteomes" id="UP000192907"/>
    </source>
</evidence>
<dbReference type="InterPro" id="IPR029787">
    <property type="entry name" value="Nucleotide_cyclase"/>
</dbReference>
<dbReference type="Pfam" id="PF00211">
    <property type="entry name" value="Guanylate_cyc"/>
    <property type="match status" value="1"/>
</dbReference>
<dbReference type="InterPro" id="IPR001054">
    <property type="entry name" value="A/G_cyclase"/>
</dbReference>
<evidence type="ECO:0000256" key="2">
    <source>
        <dbReference type="SAM" id="SignalP"/>
    </source>
</evidence>
<dbReference type="GO" id="GO:0004016">
    <property type="term" value="F:adenylate cyclase activity"/>
    <property type="evidence" value="ECO:0007669"/>
    <property type="project" value="UniProtKB-ARBA"/>
</dbReference>
<proteinExistence type="predicted"/>
<dbReference type="Pfam" id="PF07695">
    <property type="entry name" value="7TMR-DISM_7TM"/>
    <property type="match status" value="1"/>
</dbReference>
<feature type="transmembrane region" description="Helical" evidence="1">
    <location>
        <begin position="231"/>
        <end position="250"/>
    </location>
</feature>
<evidence type="ECO:0000259" key="3">
    <source>
        <dbReference type="PROSITE" id="PS50125"/>
    </source>
</evidence>
<organism evidence="4 5">
    <name type="scientific">Pseudobacteriovorax antillogorgiicola</name>
    <dbReference type="NCBI Taxonomy" id="1513793"/>
    <lineage>
        <taxon>Bacteria</taxon>
        <taxon>Pseudomonadati</taxon>
        <taxon>Bdellovibrionota</taxon>
        <taxon>Oligoflexia</taxon>
        <taxon>Oligoflexales</taxon>
        <taxon>Pseudobacteriovoracaceae</taxon>
        <taxon>Pseudobacteriovorax</taxon>
    </lineage>
</organism>
<keyword evidence="5" id="KW-1185">Reference proteome</keyword>
<feature type="signal peptide" evidence="2">
    <location>
        <begin position="1"/>
        <end position="26"/>
    </location>
</feature>
<feature type="transmembrane region" description="Helical" evidence="1">
    <location>
        <begin position="204"/>
        <end position="225"/>
    </location>
</feature>
<dbReference type="Gene3D" id="3.30.70.1230">
    <property type="entry name" value="Nucleotide cyclase"/>
    <property type="match status" value="1"/>
</dbReference>
<dbReference type="OrthoDB" id="7053556at2"/>
<reference evidence="5" key="1">
    <citation type="submission" date="2017-04" db="EMBL/GenBank/DDBJ databases">
        <authorList>
            <person name="Varghese N."/>
            <person name="Submissions S."/>
        </authorList>
    </citation>
    <scope>NUCLEOTIDE SEQUENCE [LARGE SCALE GENOMIC DNA]</scope>
    <source>
        <strain evidence="5">RKEM611</strain>
    </source>
</reference>
<dbReference type="GO" id="GO:0035556">
    <property type="term" value="P:intracellular signal transduction"/>
    <property type="evidence" value="ECO:0007669"/>
    <property type="project" value="InterPro"/>
</dbReference>
<feature type="domain" description="Guanylate cyclase" evidence="3">
    <location>
        <begin position="417"/>
        <end position="550"/>
    </location>
</feature>
<keyword evidence="1" id="KW-0812">Transmembrane</keyword>
<keyword evidence="1" id="KW-1133">Transmembrane helix</keyword>
<dbReference type="Proteomes" id="UP000192907">
    <property type="component" value="Unassembled WGS sequence"/>
</dbReference>
<dbReference type="EMBL" id="FWZT01000016">
    <property type="protein sequence ID" value="SMF51991.1"/>
    <property type="molecule type" value="Genomic_DNA"/>
</dbReference>
<dbReference type="GO" id="GO:0009190">
    <property type="term" value="P:cyclic nucleotide biosynthetic process"/>
    <property type="evidence" value="ECO:0007669"/>
    <property type="project" value="InterPro"/>
</dbReference>
<dbReference type="RefSeq" id="WP_132321856.1">
    <property type="nucleotide sequence ID" value="NZ_FWZT01000016.1"/>
</dbReference>